<dbReference type="EMBL" id="JAMQAW010000009">
    <property type="protein sequence ID" value="MCM2388995.1"/>
    <property type="molecule type" value="Genomic_DNA"/>
</dbReference>
<keyword evidence="1" id="KW-0808">Transferase</keyword>
<dbReference type="InterPro" id="IPR036890">
    <property type="entry name" value="HATPase_C_sf"/>
</dbReference>
<dbReference type="PANTHER" id="PTHR35526">
    <property type="entry name" value="ANTI-SIGMA-F FACTOR RSBW-RELATED"/>
    <property type="match status" value="1"/>
</dbReference>
<dbReference type="GO" id="GO:0005524">
    <property type="term" value="F:ATP binding"/>
    <property type="evidence" value="ECO:0007669"/>
    <property type="project" value="UniProtKB-KW"/>
</dbReference>
<keyword evidence="3" id="KW-0547">Nucleotide-binding</keyword>
<sequence length="128" mass="13756">MSLTVEPSKIGVIRRVVIDRLHDLGHGSAAPDVGLVVTEPLANVHKHAEGVCHLEIEPQGERLVLRLSDTVHAPPTTRRHSSSAETGRGLLLVEALTERWESGVTSTGKVVTCTFRASTEPTQAGLPR</sequence>
<feature type="domain" description="Histidine kinase/HSP90-like ATPase" evidence="2">
    <location>
        <begin position="10"/>
        <end position="114"/>
    </location>
</feature>
<name>A0ABT0UKK9_9ACTN</name>
<gene>
    <name evidence="3" type="ORF">NBG84_11945</name>
</gene>
<dbReference type="CDD" id="cd16936">
    <property type="entry name" value="HATPase_RsbW-like"/>
    <property type="match status" value="1"/>
</dbReference>
<keyword evidence="3" id="KW-0067">ATP-binding</keyword>
<evidence type="ECO:0000259" key="2">
    <source>
        <dbReference type="Pfam" id="PF13581"/>
    </source>
</evidence>
<dbReference type="InterPro" id="IPR050267">
    <property type="entry name" value="Anti-sigma-factor_SerPK"/>
</dbReference>
<dbReference type="Pfam" id="PF13581">
    <property type="entry name" value="HATPase_c_2"/>
    <property type="match status" value="1"/>
</dbReference>
<dbReference type="PANTHER" id="PTHR35526:SF3">
    <property type="entry name" value="ANTI-SIGMA-F FACTOR RSBW"/>
    <property type="match status" value="1"/>
</dbReference>
<dbReference type="Gene3D" id="3.30.565.10">
    <property type="entry name" value="Histidine kinase-like ATPase, C-terminal domain"/>
    <property type="match status" value="1"/>
</dbReference>
<evidence type="ECO:0000256" key="1">
    <source>
        <dbReference type="ARBA" id="ARBA00022527"/>
    </source>
</evidence>
<reference evidence="3" key="1">
    <citation type="submission" date="2022-06" db="EMBL/GenBank/DDBJ databases">
        <title>Genome public.</title>
        <authorList>
            <person name="Sun Q."/>
        </authorList>
    </citation>
    <scope>NUCLEOTIDE SEQUENCE</scope>
    <source>
        <strain evidence="3">CWNU-1</strain>
    </source>
</reference>
<proteinExistence type="predicted"/>
<evidence type="ECO:0000313" key="3">
    <source>
        <dbReference type="EMBL" id="MCM2388995.1"/>
    </source>
</evidence>
<dbReference type="RefSeq" id="WP_250919331.1">
    <property type="nucleotide sequence ID" value="NZ_JAMQAW010000009.1"/>
</dbReference>
<accession>A0ABT0UKK9</accession>
<protein>
    <submittedName>
        <fullName evidence="3">ATP-binding protein</fullName>
    </submittedName>
</protein>
<dbReference type="Proteomes" id="UP001431429">
    <property type="component" value="Unassembled WGS sequence"/>
</dbReference>
<dbReference type="InterPro" id="IPR003594">
    <property type="entry name" value="HATPase_dom"/>
</dbReference>
<dbReference type="SUPFAM" id="SSF55874">
    <property type="entry name" value="ATPase domain of HSP90 chaperone/DNA topoisomerase II/histidine kinase"/>
    <property type="match status" value="1"/>
</dbReference>
<evidence type="ECO:0000313" key="4">
    <source>
        <dbReference type="Proteomes" id="UP001431429"/>
    </source>
</evidence>
<organism evidence="3 4">
    <name type="scientific">Streptomyces albipurpureus</name>
    <dbReference type="NCBI Taxonomy" id="2897419"/>
    <lineage>
        <taxon>Bacteria</taxon>
        <taxon>Bacillati</taxon>
        <taxon>Actinomycetota</taxon>
        <taxon>Actinomycetes</taxon>
        <taxon>Kitasatosporales</taxon>
        <taxon>Streptomycetaceae</taxon>
        <taxon>Streptomyces</taxon>
    </lineage>
</organism>
<keyword evidence="1" id="KW-0723">Serine/threonine-protein kinase</keyword>
<keyword evidence="4" id="KW-1185">Reference proteome</keyword>
<comment type="caution">
    <text evidence="3">The sequence shown here is derived from an EMBL/GenBank/DDBJ whole genome shotgun (WGS) entry which is preliminary data.</text>
</comment>
<keyword evidence="1" id="KW-0418">Kinase</keyword>